<organism evidence="1 2">
    <name type="scientific">Bacillus changyiensis</name>
    <dbReference type="NCBI Taxonomy" id="3004103"/>
    <lineage>
        <taxon>Bacteria</taxon>
        <taxon>Bacillati</taxon>
        <taxon>Bacillota</taxon>
        <taxon>Bacilli</taxon>
        <taxon>Bacillales</taxon>
        <taxon>Bacillaceae</taxon>
        <taxon>Bacillus</taxon>
    </lineage>
</organism>
<gene>
    <name evidence="1" type="ORF">PJ311_11565</name>
</gene>
<keyword evidence="2" id="KW-1185">Reference proteome</keyword>
<dbReference type="Proteomes" id="UP001211894">
    <property type="component" value="Unassembled WGS sequence"/>
</dbReference>
<comment type="caution">
    <text evidence="1">The sequence shown here is derived from an EMBL/GenBank/DDBJ whole genome shotgun (WGS) entry which is preliminary data.</text>
</comment>
<dbReference type="RefSeq" id="WP_271341092.1">
    <property type="nucleotide sequence ID" value="NZ_JAQKAB010000007.1"/>
</dbReference>
<accession>A0ABT4X7D8</accession>
<name>A0ABT4X7D8_9BACI</name>
<sequence>MAEVYYHMKMTHISMHYAELAFNIYIKHDLYSVRQIQCRFVIAGNYDDLENHEKALPHLNQVLKGAELLKKKSPHIYAATLYNLGNCFHRMGNLKQSRKIY</sequence>
<evidence type="ECO:0000313" key="1">
    <source>
        <dbReference type="EMBL" id="MDA7027247.1"/>
    </source>
</evidence>
<dbReference type="Gene3D" id="1.25.40.10">
    <property type="entry name" value="Tetratricopeptide repeat domain"/>
    <property type="match status" value="1"/>
</dbReference>
<dbReference type="SUPFAM" id="SSF48452">
    <property type="entry name" value="TPR-like"/>
    <property type="match status" value="1"/>
</dbReference>
<dbReference type="InterPro" id="IPR011990">
    <property type="entry name" value="TPR-like_helical_dom_sf"/>
</dbReference>
<protein>
    <submittedName>
        <fullName evidence="1">Tetratricopeptide repeat protein</fullName>
    </submittedName>
</protein>
<proteinExistence type="predicted"/>
<reference evidence="1 2" key="1">
    <citation type="submission" date="2023-01" db="EMBL/GenBank/DDBJ databases">
        <title>Bacillus changyiensis sp. nov., isolated from a coastal deposit.</title>
        <authorList>
            <person name="Xiao G."/>
            <person name="Lai Q."/>
            <person name="Hu Z."/>
            <person name="Shao Z."/>
        </authorList>
    </citation>
    <scope>NUCLEOTIDE SEQUENCE [LARGE SCALE GENOMIC DNA]</scope>
    <source>
        <strain evidence="1 2">CLL-7-23</strain>
    </source>
</reference>
<dbReference type="EMBL" id="JAQKAB010000007">
    <property type="protein sequence ID" value="MDA7027247.1"/>
    <property type="molecule type" value="Genomic_DNA"/>
</dbReference>
<evidence type="ECO:0000313" key="2">
    <source>
        <dbReference type="Proteomes" id="UP001211894"/>
    </source>
</evidence>